<dbReference type="EMBL" id="BNJF01000001">
    <property type="protein sequence ID" value="GHO42243.1"/>
    <property type="molecule type" value="Genomic_DNA"/>
</dbReference>
<dbReference type="AlphaFoldDB" id="A0A8J3HX74"/>
<evidence type="ECO:0000256" key="1">
    <source>
        <dbReference type="SAM" id="MobiDB-lite"/>
    </source>
</evidence>
<protein>
    <submittedName>
        <fullName evidence="2">Uncharacterized protein</fullName>
    </submittedName>
</protein>
<name>A0A8J3HX74_9CHLR</name>
<evidence type="ECO:0000313" key="2">
    <source>
        <dbReference type="EMBL" id="GHO42243.1"/>
    </source>
</evidence>
<sequence>MPGPRQRQQKPTPPKEKRPATPTFLLELPLVVNPEQATRLRAHLEAARRLYNTILSQGQKCLRRMRTDAAWQATRDLPHTQKAQQAAGFRALYTQYGFTEVVLHQAVKGLRLGWIAEHIDTVLAQTLANRCVALAAGVERTKWCWN</sequence>
<keyword evidence="3" id="KW-1185">Reference proteome</keyword>
<gene>
    <name evidence="2" type="ORF">KSX_04060</name>
</gene>
<feature type="compositionally biased region" description="Low complexity" evidence="1">
    <location>
        <begin position="1"/>
        <end position="10"/>
    </location>
</feature>
<reference evidence="2" key="1">
    <citation type="submission" date="2020-10" db="EMBL/GenBank/DDBJ databases">
        <title>Taxonomic study of unclassified bacteria belonging to the class Ktedonobacteria.</title>
        <authorList>
            <person name="Yabe S."/>
            <person name="Wang C.M."/>
            <person name="Zheng Y."/>
            <person name="Sakai Y."/>
            <person name="Cavaletti L."/>
            <person name="Monciardini P."/>
            <person name="Donadio S."/>
        </authorList>
    </citation>
    <scope>NUCLEOTIDE SEQUENCE</scope>
    <source>
        <strain evidence="2">SOSP1-1</strain>
    </source>
</reference>
<accession>A0A8J3HX74</accession>
<organism evidence="2 3">
    <name type="scientific">Ktedonospora formicarum</name>
    <dbReference type="NCBI Taxonomy" id="2778364"/>
    <lineage>
        <taxon>Bacteria</taxon>
        <taxon>Bacillati</taxon>
        <taxon>Chloroflexota</taxon>
        <taxon>Ktedonobacteria</taxon>
        <taxon>Ktedonobacterales</taxon>
        <taxon>Ktedonobacteraceae</taxon>
        <taxon>Ktedonospora</taxon>
    </lineage>
</organism>
<comment type="caution">
    <text evidence="2">The sequence shown here is derived from an EMBL/GenBank/DDBJ whole genome shotgun (WGS) entry which is preliminary data.</text>
</comment>
<feature type="region of interest" description="Disordered" evidence="1">
    <location>
        <begin position="1"/>
        <end position="21"/>
    </location>
</feature>
<evidence type="ECO:0000313" key="3">
    <source>
        <dbReference type="Proteomes" id="UP000612362"/>
    </source>
</evidence>
<proteinExistence type="predicted"/>
<dbReference type="Proteomes" id="UP000612362">
    <property type="component" value="Unassembled WGS sequence"/>
</dbReference>